<dbReference type="VEuPathDB" id="FungiDB:CPAG_07403"/>
<reference evidence="2 3" key="1">
    <citation type="submission" date="2007-06" db="EMBL/GenBank/DDBJ databases">
        <title>The Genome Sequence of Coccidioides posadasii RMSCC_3488.</title>
        <authorList>
            <consortium name="Coccidioides Genome Resources Consortium"/>
            <consortium name="The Broad Institute Genome Sequencing Platform"/>
            <person name="Henn M.R."/>
            <person name="Sykes S."/>
            <person name="Young S."/>
            <person name="Jaffe D."/>
            <person name="Berlin A."/>
            <person name="Alvarez P."/>
            <person name="Butler J."/>
            <person name="Gnerre S."/>
            <person name="Grabherr M."/>
            <person name="Mauceli E."/>
            <person name="Brockman W."/>
            <person name="Kodira C."/>
            <person name="Alvarado L."/>
            <person name="Zeng Q."/>
            <person name="Crawford M."/>
            <person name="Antoine C."/>
            <person name="Devon K."/>
            <person name="Galgiani J."/>
            <person name="Orsborn K."/>
            <person name="Lewis M.L."/>
            <person name="Nusbaum C."/>
            <person name="Galagan J."/>
            <person name="Birren B."/>
        </authorList>
    </citation>
    <scope>NUCLEOTIDE SEQUENCE [LARGE SCALE GENOMIC DNA]</scope>
    <source>
        <strain evidence="2 3">RMSCC 3488</strain>
    </source>
</reference>
<feature type="compositionally biased region" description="Polar residues" evidence="1">
    <location>
        <begin position="408"/>
        <end position="428"/>
    </location>
</feature>
<feature type="compositionally biased region" description="Basic and acidic residues" evidence="1">
    <location>
        <begin position="205"/>
        <end position="219"/>
    </location>
</feature>
<feature type="region of interest" description="Disordered" evidence="1">
    <location>
        <begin position="314"/>
        <end position="749"/>
    </location>
</feature>
<feature type="region of interest" description="Disordered" evidence="1">
    <location>
        <begin position="1268"/>
        <end position="1304"/>
    </location>
</feature>
<feature type="compositionally biased region" description="Polar residues" evidence="1">
    <location>
        <begin position="1490"/>
        <end position="1506"/>
    </location>
</feature>
<feature type="compositionally biased region" description="Polar residues" evidence="1">
    <location>
        <begin position="98"/>
        <end position="109"/>
    </location>
</feature>
<accession>A0A0J6FDE9</accession>
<name>A0A0J6FDE9_COCPO</name>
<sequence length="1762" mass="189625">MSGYQPDYLNDNNTRPSTNSPFSPISQSPSFKPNVNRKKTKRWVNAKTYSYDGDDWGDSGDDDIYDAYLDPNHSHPPPLPEHHPHDRSGKQPAMFSESGDQSPSTSSTTKAHDKPGGQPSPVVGRDADANPAKSLPIVRPVEIYRRLNEEREKQRLKAAEASHSSHDSEAAPPQPPLPPIDRTTAYNPSSPTHQGNVDSPGDNTPRPRLESPQEQRPLEPRIASPVGTTVEGKVSFPSSQSSPDQPSDIKSSGADAKLPELRPFSGFGDPFVSSPGCEVTEDVKTPGAQDLNQLSDLDRNPSLGFRSVVHQAFDVPDTPASDSGTMSRSDSNTTSLISPIIKSETLSVIDEGRAPTIAEEDANSATKRPLTPPPASITPGHRRSLSPPDPKNSPARRAVVTPVDPTIRPQSACTLESPIQQQNNSRSSVDVRESEQGGGANDFQHPTTEAAYDTEPLEKKERYTTSQQGTNPEDEQRNIRAPMVDTHFQSSQATPTYSETISASSINTSSAELNDRLRDEIIRSLTPNPSNQSQDAAPSTDSDDNDGPQKRQGITLSPSEHNNHRNEQFGSDPSNRPVSQVVFLGHRNTAGAAETSLVHSQFRETTDVSQTPGPNAAPASHSVHPTLKKKFSWEMDSEDESESSESKPIIEKHPVATPTTNDVHITPTTIRRVEDTGTASPQGEVSDQPIQHSPRATPGQAVTSSAEGVNLEPEPNSEHRRHSSSASPPGESSDSNNVILPDPEPSGAKISATATDGDKLLGFREIMAIKTPSQKIAAFNRTRDQFAAMDTGLQAWLNQASTDLPEHADLVRQNGALPSVPTTAHKPMTSRTKFPKLSSGSGSSRTHIRHSSGTPLSSMMHTQQVQAKGKDLLHTAGVLGGKAGDAAKGLFAKGRSKFRHSGSAEKDCCQEASAETLSLPRTPISTPQRCSEDMIETDSLQRDLPRLRSIKLDLSPLEDSLNLWYPERRSSVRSLPDDKRVARIGDEKVRSMSSPAGERNSLVLGGQDSGRPVPTNDHTQVDGSSSEVKDLTSRHGSILIPLPGSGILGSSSRTSSNDSNRSPGNPSKGTEAHGSQHQSTQGPQVESATLTGAVLPKQPRGSTRASLSRKTSRSSGISTGEQMLVLTPNGLELIPSGPPASEVTFLDQEEASKTGSSRNFDVSKPPSPSSPEGTVALGIEEQIISRKFSFEEEGGYNTEVERRLVSEGPKGEFSNSRPGFLKNKELHQPSPMKATAPLLHPDTNSGRPCSQTSTKATISHLRHFSVPTTHPAHQRPRATQRMSLRSDGTEPSLMCPRVQGNHVSASQSTVANIVAASDNSRPSTQNQSGRVEFSHRIDLPHNSSQASPPSVTPISRSRLSIFLSKLHSSQPKERPSQIAQHENFSKNTSTGVVQSISNNFSRLNTKGGPTHHHTSDGIKVVDERETKEDDTTMRKRGLKFFRGFGYAGDLGSSKKFPLMGIKSVQKPTRLKQSAERPLIPSTHPEVPPVSGNNGSMQAQTASSSGTGRFYQSLNARLPNITEGLTLDEHINSPPGGSQLHSSPNTQGNKNPLAPTRHSVSSYPVRIASSDVSATSGHSSNHASISSTRTSGTNSPMQSLRPQMRSMTLPSSEFLHTNENNLTGNTPLGQQRASLHTSGFPHGSTPAPRAPSQLSNAVHDMPPPPPPKIPLGYAYPGAAAPSCIRIRPPPTGQRLGTEHSAPLFHMAVSPHSFEPPETSFARREVNIEPVELPTHDDSSEEIVMSSTSYPGQEWQPSGLGNWD</sequence>
<feature type="region of interest" description="Disordered" evidence="1">
    <location>
        <begin position="1148"/>
        <end position="1174"/>
    </location>
</feature>
<feature type="compositionally biased region" description="Polar residues" evidence="1">
    <location>
        <begin position="1100"/>
        <end position="1121"/>
    </location>
</feature>
<feature type="compositionally biased region" description="Polar residues" evidence="1">
    <location>
        <begin position="1016"/>
        <end position="1026"/>
    </location>
</feature>
<feature type="compositionally biased region" description="Low complexity" evidence="1">
    <location>
        <begin position="498"/>
        <end position="512"/>
    </location>
</feature>
<feature type="compositionally biased region" description="Basic and acidic residues" evidence="1">
    <location>
        <begin position="142"/>
        <end position="169"/>
    </location>
</feature>
<feature type="region of interest" description="Disordered" evidence="1">
    <location>
        <begin position="983"/>
        <end position="1122"/>
    </location>
</feature>
<feature type="compositionally biased region" description="Polar residues" evidence="1">
    <location>
        <begin position="1063"/>
        <end position="1090"/>
    </location>
</feature>
<evidence type="ECO:0000313" key="3">
    <source>
        <dbReference type="Proteomes" id="UP000054567"/>
    </source>
</evidence>
<evidence type="ECO:0000256" key="1">
    <source>
        <dbReference type="SAM" id="MobiDB-lite"/>
    </source>
</evidence>
<organism evidence="2 3">
    <name type="scientific">Coccidioides posadasii RMSCC 3488</name>
    <dbReference type="NCBI Taxonomy" id="454284"/>
    <lineage>
        <taxon>Eukaryota</taxon>
        <taxon>Fungi</taxon>
        <taxon>Dikarya</taxon>
        <taxon>Ascomycota</taxon>
        <taxon>Pezizomycotina</taxon>
        <taxon>Eurotiomycetes</taxon>
        <taxon>Eurotiomycetidae</taxon>
        <taxon>Onygenales</taxon>
        <taxon>Onygenaceae</taxon>
        <taxon>Coccidioides</taxon>
    </lineage>
</organism>
<feature type="compositionally biased region" description="Low complexity" evidence="1">
    <location>
        <begin position="724"/>
        <end position="735"/>
    </location>
</feature>
<feature type="compositionally biased region" description="Basic and acidic residues" evidence="1">
    <location>
        <begin position="80"/>
        <end position="89"/>
    </location>
</feature>
<proteinExistence type="predicted"/>
<feature type="compositionally biased region" description="Basic and acidic residues" evidence="1">
    <location>
        <begin position="513"/>
        <end position="522"/>
    </location>
</feature>
<feature type="region of interest" description="Disordered" evidence="1">
    <location>
        <begin position="817"/>
        <end position="859"/>
    </location>
</feature>
<feature type="compositionally biased region" description="Acidic residues" evidence="1">
    <location>
        <begin position="52"/>
        <end position="65"/>
    </location>
</feature>
<feature type="region of interest" description="Disordered" evidence="1">
    <location>
        <begin position="1729"/>
        <end position="1762"/>
    </location>
</feature>
<dbReference type="OrthoDB" id="5151921at2759"/>
<feature type="compositionally biased region" description="Polar residues" evidence="1">
    <location>
        <begin position="677"/>
        <end position="691"/>
    </location>
</feature>
<feature type="region of interest" description="Disordered" evidence="1">
    <location>
        <begin position="1"/>
        <end position="299"/>
    </location>
</feature>
<feature type="compositionally biased region" description="Polar residues" evidence="1">
    <location>
        <begin position="838"/>
        <end position="859"/>
    </location>
</feature>
<dbReference type="Proteomes" id="UP000054567">
    <property type="component" value="Unassembled WGS sequence"/>
</dbReference>
<feature type="compositionally biased region" description="Polar residues" evidence="1">
    <location>
        <begin position="568"/>
        <end position="578"/>
    </location>
</feature>
<feature type="region of interest" description="Disordered" evidence="1">
    <location>
        <begin position="1467"/>
        <end position="1506"/>
    </location>
</feature>
<feature type="region of interest" description="Disordered" evidence="1">
    <location>
        <begin position="1614"/>
        <end position="1653"/>
    </location>
</feature>
<feature type="region of interest" description="Disordered" evidence="1">
    <location>
        <begin position="1367"/>
        <end position="1390"/>
    </location>
</feature>
<dbReference type="EMBL" id="DS268112">
    <property type="protein sequence ID" value="KMM71096.1"/>
    <property type="molecule type" value="Genomic_DNA"/>
</dbReference>
<feature type="compositionally biased region" description="Polar residues" evidence="1">
    <location>
        <begin position="525"/>
        <end position="540"/>
    </location>
</feature>
<feature type="compositionally biased region" description="Polar residues" evidence="1">
    <location>
        <begin position="320"/>
        <end position="337"/>
    </location>
</feature>
<feature type="compositionally biased region" description="Low complexity" evidence="1">
    <location>
        <begin position="1036"/>
        <end position="1062"/>
    </location>
</feature>
<feature type="compositionally biased region" description="Basic residues" evidence="1">
    <location>
        <begin position="35"/>
        <end position="44"/>
    </location>
</feature>
<reference evidence="3" key="2">
    <citation type="journal article" date="2009" name="Genome Res.">
        <title>Comparative genomic analyses of the human fungal pathogens Coccidioides and their relatives.</title>
        <authorList>
            <person name="Sharpton T.J."/>
            <person name="Stajich J.E."/>
            <person name="Rounsley S.D."/>
            <person name="Gardner M.J."/>
            <person name="Wortman J.R."/>
            <person name="Jordar V.S."/>
            <person name="Maiti R."/>
            <person name="Kodira C.D."/>
            <person name="Neafsey D.E."/>
            <person name="Zeng Q."/>
            <person name="Hung C.-Y."/>
            <person name="McMahan C."/>
            <person name="Muszewska A."/>
            <person name="Grynberg M."/>
            <person name="Mandel M.A."/>
            <person name="Kellner E.M."/>
            <person name="Barker B.M."/>
            <person name="Galgiani J.N."/>
            <person name="Orbach M.J."/>
            <person name="Kirkland T.N."/>
            <person name="Cole G.T."/>
            <person name="Henn M.R."/>
            <person name="Birren B.W."/>
            <person name="Taylor J.W."/>
        </authorList>
    </citation>
    <scope>NUCLEOTIDE SEQUENCE [LARGE SCALE GENOMIC DNA]</scope>
    <source>
        <strain evidence="3">RMSCC 3488</strain>
    </source>
</reference>
<feature type="compositionally biased region" description="Polar residues" evidence="1">
    <location>
        <begin position="1377"/>
        <end position="1390"/>
    </location>
</feature>
<feature type="compositionally biased region" description="Polar residues" evidence="1">
    <location>
        <begin position="657"/>
        <end position="669"/>
    </location>
</feature>
<feature type="compositionally biased region" description="Low complexity" evidence="1">
    <location>
        <begin position="20"/>
        <end position="33"/>
    </location>
</feature>
<feature type="compositionally biased region" description="Polar residues" evidence="1">
    <location>
        <begin position="184"/>
        <end position="197"/>
    </location>
</feature>
<feature type="compositionally biased region" description="Basic and acidic residues" evidence="1">
    <location>
        <begin position="644"/>
        <end position="654"/>
    </location>
</feature>
<feature type="compositionally biased region" description="Low complexity" evidence="1">
    <location>
        <begin position="235"/>
        <end position="252"/>
    </location>
</feature>
<feature type="compositionally biased region" description="Polar residues" evidence="1">
    <location>
        <begin position="1534"/>
        <end position="1549"/>
    </location>
</feature>
<feature type="compositionally biased region" description="Low complexity" evidence="1">
    <location>
        <begin position="1574"/>
        <end position="1590"/>
    </location>
</feature>
<evidence type="ECO:0000313" key="2">
    <source>
        <dbReference type="EMBL" id="KMM71096.1"/>
    </source>
</evidence>
<gene>
    <name evidence="2" type="ORF">CPAG_07403</name>
</gene>
<feature type="region of interest" description="Disordered" evidence="1">
    <location>
        <begin position="1525"/>
        <end position="1599"/>
    </location>
</feature>
<protein>
    <submittedName>
        <fullName evidence="2">Uncharacterized protein</fullName>
    </submittedName>
</protein>
<feature type="compositionally biased region" description="Polar residues" evidence="1">
    <location>
        <begin position="487"/>
        <end position="497"/>
    </location>
</feature>
<feature type="compositionally biased region" description="Polar residues" evidence="1">
    <location>
        <begin position="1614"/>
        <end position="1636"/>
    </location>
</feature>
<reference evidence="3" key="3">
    <citation type="journal article" date="2010" name="Genome Res.">
        <title>Population genomic sequencing of Coccidioides fungi reveals recent hybridization and transposon control.</title>
        <authorList>
            <person name="Neafsey D.E."/>
            <person name="Barker B.M."/>
            <person name="Sharpton T.J."/>
            <person name="Stajich J.E."/>
            <person name="Park D.J."/>
            <person name="Whiston E."/>
            <person name="Hung C.-Y."/>
            <person name="McMahan C."/>
            <person name="White J."/>
            <person name="Sykes S."/>
            <person name="Heiman D."/>
            <person name="Young S."/>
            <person name="Zeng Q."/>
            <person name="Abouelleil A."/>
            <person name="Aftuck L."/>
            <person name="Bessette D."/>
            <person name="Brown A."/>
            <person name="FitzGerald M."/>
            <person name="Lui A."/>
            <person name="Macdonald J.P."/>
            <person name="Priest M."/>
            <person name="Orbach M.J."/>
            <person name="Galgiani J.N."/>
            <person name="Kirkland T.N."/>
            <person name="Cole G.T."/>
            <person name="Birren B.W."/>
            <person name="Henn M.R."/>
            <person name="Taylor J.W."/>
            <person name="Rounsley S.D."/>
        </authorList>
    </citation>
    <scope>NUCLEOTIDE SEQUENCE [LARGE SCALE GENOMIC DNA]</scope>
    <source>
        <strain evidence="3">RMSCC 3488</strain>
    </source>
</reference>
<feature type="compositionally biased region" description="Polar residues" evidence="1">
    <location>
        <begin position="10"/>
        <end position="19"/>
    </location>
</feature>